<feature type="transmembrane region" description="Helical" evidence="1">
    <location>
        <begin position="21"/>
        <end position="52"/>
    </location>
</feature>
<keyword evidence="1" id="KW-0472">Membrane</keyword>
<reference evidence="2" key="1">
    <citation type="submission" date="2010-07" db="EMBL/GenBank/DDBJ databases">
        <authorList>
            <consortium name="CONSOLIDER consortium CSD2007-00005"/>
            <person name="Guazzaroni M.-E."/>
            <person name="Richter M."/>
            <person name="Garcia-Salamanca A."/>
            <person name="Yarza P."/>
            <person name="Ferrer M."/>
        </authorList>
    </citation>
    <scope>NUCLEOTIDE SEQUENCE</scope>
</reference>
<evidence type="ECO:0000313" key="2">
    <source>
        <dbReference type="EMBL" id="EFK97317.1"/>
    </source>
</evidence>
<reference evidence="2" key="2">
    <citation type="journal article" date="2011" name="Microb. Ecol.">
        <title>Taxonomic and Functional Metagenomic Profiling of the Microbial Community in the Anoxic Sediment of a Sub-saline Shallow Lake (Laguna de Carrizo, Central Spain).</title>
        <authorList>
            <person name="Ferrer M."/>
            <person name="Guazzaroni M.E."/>
            <person name="Richter M."/>
            <person name="Garcia-Salamanca A."/>
            <person name="Yarza P."/>
            <person name="Suarez-Suarez A."/>
            <person name="Solano J."/>
            <person name="Alcaide M."/>
            <person name="van Dillewijn P."/>
            <person name="Molina-Henares M.A."/>
            <person name="Lopez-Cortes N."/>
            <person name="Al-Ramahi Y."/>
            <person name="Guerrero C."/>
            <person name="Acosta A."/>
            <person name="de Eugenio L.I."/>
            <person name="Martinez V."/>
            <person name="Marques S."/>
            <person name="Rojo F."/>
            <person name="Santero E."/>
            <person name="Genilloud O."/>
            <person name="Perez-Perez J."/>
            <person name="Rossello-Mora R."/>
            <person name="Ramos J.L."/>
        </authorList>
    </citation>
    <scope>NUCLEOTIDE SEQUENCE</scope>
</reference>
<proteinExistence type="predicted"/>
<evidence type="ECO:0000256" key="1">
    <source>
        <dbReference type="SAM" id="Phobius"/>
    </source>
</evidence>
<protein>
    <submittedName>
        <fullName evidence="2">Membrane protein</fullName>
    </submittedName>
</protein>
<feature type="transmembrane region" description="Helical" evidence="1">
    <location>
        <begin position="58"/>
        <end position="79"/>
    </location>
</feature>
<organism evidence="2">
    <name type="scientific">sediment metagenome</name>
    <dbReference type="NCBI Taxonomy" id="749907"/>
    <lineage>
        <taxon>unclassified sequences</taxon>
        <taxon>metagenomes</taxon>
        <taxon>ecological metagenomes</taxon>
    </lineage>
</organism>
<comment type="caution">
    <text evidence="2">The sequence shown here is derived from an EMBL/GenBank/DDBJ whole genome shotgun (WGS) entry which is preliminary data.</text>
</comment>
<keyword evidence="1" id="KW-0812">Transmembrane</keyword>
<gene>
    <name evidence="2" type="ORF">LDC_0644</name>
</gene>
<dbReference type="AlphaFoldDB" id="D9PGJ7"/>
<feature type="non-terminal residue" evidence="2">
    <location>
        <position position="83"/>
    </location>
</feature>
<name>D9PGJ7_9ZZZZ</name>
<dbReference type="EMBL" id="ADZX01000256">
    <property type="protein sequence ID" value="EFK97317.1"/>
    <property type="molecule type" value="Genomic_DNA"/>
</dbReference>
<keyword evidence="1" id="KW-1133">Transmembrane helix</keyword>
<sequence>MCALGYGAFQASHYLEGFKQYGALGAFIVSFIASTSIFFPVFGFVVIGAIAASDASNWALVALGSASGSALGQFTAYLAGYGG</sequence>
<accession>D9PGJ7</accession>